<dbReference type="Pfam" id="PF05739">
    <property type="entry name" value="SNARE"/>
    <property type="match status" value="1"/>
</dbReference>
<dbReference type="InterPro" id="IPR045242">
    <property type="entry name" value="Syntaxin"/>
</dbReference>
<keyword evidence="9" id="KW-0175">Coiled coil</keyword>
<dbReference type="FunFam" id="1.20.58.70:FF:000010">
    <property type="entry name" value="Syntaxin-43"/>
    <property type="match status" value="1"/>
</dbReference>
<organism evidence="13 14">
    <name type="scientific">Littorina saxatilis</name>
    <dbReference type="NCBI Taxonomy" id="31220"/>
    <lineage>
        <taxon>Eukaryota</taxon>
        <taxon>Metazoa</taxon>
        <taxon>Spiralia</taxon>
        <taxon>Lophotrochozoa</taxon>
        <taxon>Mollusca</taxon>
        <taxon>Gastropoda</taxon>
        <taxon>Caenogastropoda</taxon>
        <taxon>Littorinimorpha</taxon>
        <taxon>Littorinoidea</taxon>
        <taxon>Littorinidae</taxon>
        <taxon>Littorina</taxon>
    </lineage>
</organism>
<keyword evidence="7 11" id="KW-1133">Transmembrane helix</keyword>
<evidence type="ECO:0000256" key="4">
    <source>
        <dbReference type="ARBA" id="ARBA00022692"/>
    </source>
</evidence>
<dbReference type="GO" id="GO:0006906">
    <property type="term" value="P:vesicle fusion"/>
    <property type="evidence" value="ECO:0007669"/>
    <property type="project" value="TreeGrafter"/>
</dbReference>
<reference evidence="13 14" key="1">
    <citation type="submission" date="2024-02" db="EMBL/GenBank/DDBJ databases">
        <title>Chromosome-scale genome assembly of the rough periwinkle Littorina saxatilis.</title>
        <authorList>
            <person name="De Jode A."/>
            <person name="Faria R."/>
            <person name="Formenti G."/>
            <person name="Sims Y."/>
            <person name="Smith T.P."/>
            <person name="Tracey A."/>
            <person name="Wood J.M.D."/>
            <person name="Zagrodzka Z.B."/>
            <person name="Johannesson K."/>
            <person name="Butlin R.K."/>
            <person name="Leder E.H."/>
        </authorList>
    </citation>
    <scope>NUCLEOTIDE SEQUENCE [LARGE SCALE GENOMIC DNA]</scope>
    <source>
        <strain evidence="13">Snail1</strain>
        <tissue evidence="13">Muscle</tissue>
    </source>
</reference>
<comment type="subcellular location">
    <subcellularLocation>
        <location evidence="1">Golgi apparatus membrane</location>
        <topology evidence="1">Single-pass type IV membrane protein</topology>
    </subcellularLocation>
</comment>
<evidence type="ECO:0000256" key="6">
    <source>
        <dbReference type="ARBA" id="ARBA00022927"/>
    </source>
</evidence>
<name>A0AAN9BZ11_9CAEN</name>
<dbReference type="PROSITE" id="PS50192">
    <property type="entry name" value="T_SNARE"/>
    <property type="match status" value="1"/>
</dbReference>
<evidence type="ECO:0000256" key="5">
    <source>
        <dbReference type="ARBA" id="ARBA00022821"/>
    </source>
</evidence>
<evidence type="ECO:0000256" key="1">
    <source>
        <dbReference type="ARBA" id="ARBA00004409"/>
    </source>
</evidence>
<dbReference type="GO" id="GO:0048278">
    <property type="term" value="P:vesicle docking"/>
    <property type="evidence" value="ECO:0007669"/>
    <property type="project" value="TreeGrafter"/>
</dbReference>
<dbReference type="InterPro" id="IPR010989">
    <property type="entry name" value="SNARE"/>
</dbReference>
<keyword evidence="3" id="KW-0813">Transport</keyword>
<dbReference type="GO" id="GO:0007030">
    <property type="term" value="P:Golgi organization"/>
    <property type="evidence" value="ECO:0007669"/>
    <property type="project" value="UniProtKB-ARBA"/>
</dbReference>
<dbReference type="InterPro" id="IPR000727">
    <property type="entry name" value="T_SNARE_dom"/>
</dbReference>
<dbReference type="GO" id="GO:0098629">
    <property type="term" value="P:trans-Golgi network membrane organization"/>
    <property type="evidence" value="ECO:0007669"/>
    <property type="project" value="UniProtKB-ARBA"/>
</dbReference>
<protein>
    <recommendedName>
        <fullName evidence="12">t-SNARE coiled-coil homology domain-containing protein</fullName>
    </recommendedName>
</protein>
<keyword evidence="8" id="KW-0333">Golgi apparatus</keyword>
<keyword evidence="5" id="KW-0611">Plant defense</keyword>
<dbReference type="Gene3D" id="1.20.58.70">
    <property type="match status" value="1"/>
</dbReference>
<evidence type="ECO:0000313" key="14">
    <source>
        <dbReference type="Proteomes" id="UP001374579"/>
    </source>
</evidence>
<comment type="similarity">
    <text evidence="2">Belongs to the syntaxin family.</text>
</comment>
<evidence type="ECO:0000256" key="10">
    <source>
        <dbReference type="ARBA" id="ARBA00023136"/>
    </source>
</evidence>
<dbReference type="PANTHER" id="PTHR19957">
    <property type="entry name" value="SYNTAXIN"/>
    <property type="match status" value="1"/>
</dbReference>
<comment type="caution">
    <text evidence="13">The sequence shown here is derived from an EMBL/GenBank/DDBJ whole genome shotgun (WGS) entry which is preliminary data.</text>
</comment>
<dbReference type="AlphaFoldDB" id="A0AAN9BZ11"/>
<evidence type="ECO:0000256" key="8">
    <source>
        <dbReference type="ARBA" id="ARBA00023034"/>
    </source>
</evidence>
<evidence type="ECO:0000256" key="11">
    <source>
        <dbReference type="SAM" id="Phobius"/>
    </source>
</evidence>
<gene>
    <name evidence="13" type="ORF">V1264_000304</name>
</gene>
<dbReference type="SUPFAM" id="SSF47661">
    <property type="entry name" value="t-snare proteins"/>
    <property type="match status" value="1"/>
</dbReference>
<keyword evidence="10 11" id="KW-0472">Membrane</keyword>
<dbReference type="GO" id="GO:0006886">
    <property type="term" value="P:intracellular protein transport"/>
    <property type="evidence" value="ECO:0007669"/>
    <property type="project" value="InterPro"/>
</dbReference>
<keyword evidence="4 11" id="KW-0812">Transmembrane</keyword>
<dbReference type="SMART" id="SM00397">
    <property type="entry name" value="t_SNARE"/>
    <property type="match status" value="1"/>
</dbReference>
<dbReference type="CDD" id="cd15845">
    <property type="entry name" value="SNARE_syntaxin16"/>
    <property type="match status" value="1"/>
</dbReference>
<dbReference type="GO" id="GO:0006952">
    <property type="term" value="P:defense response"/>
    <property type="evidence" value="ECO:0007669"/>
    <property type="project" value="UniProtKB-KW"/>
</dbReference>
<sequence length="311" mass="35557">MATRSLTEVFILMRNNALQSRHIFSEQTADDRTSLMASAHIDPESGLASTRASALPPDWIDKVTEIQYDFTKIKEKMKELSSLHDKHLNRPTMDDSVDEEHAIDIQTQQITQMFSHCHRLVQQIRSRSVQGRQQEQKMATNIVVSLARTLQELSTNFRRSQSTYLRKLKSREERSQQYFGTHLGSDSGLLMDSATGDDVVYDKGFTTAQIQMVDENSTLVHHREHEISQIVRSIQDLNDIFKDLSGMIVDQGTILDRIDYNIEHSTVAVEKGLQQLQKAEKYQKKNRKMLCIMVLALVVVILIITLIAVKS</sequence>
<dbReference type="FunFam" id="1.20.5.110:FF:000081">
    <property type="entry name" value="Syntaxin 16"/>
    <property type="match status" value="1"/>
</dbReference>
<dbReference type="GO" id="GO:0009863">
    <property type="term" value="P:salicylic acid mediated signaling pathway"/>
    <property type="evidence" value="ECO:0007669"/>
    <property type="project" value="UniProtKB-ARBA"/>
</dbReference>
<dbReference type="GO" id="GO:0000139">
    <property type="term" value="C:Golgi membrane"/>
    <property type="evidence" value="ECO:0007669"/>
    <property type="project" value="UniProtKB-SubCell"/>
</dbReference>
<dbReference type="PROSITE" id="PS00914">
    <property type="entry name" value="SYNTAXIN"/>
    <property type="match status" value="1"/>
</dbReference>
<evidence type="ECO:0000256" key="2">
    <source>
        <dbReference type="ARBA" id="ARBA00009063"/>
    </source>
</evidence>
<keyword evidence="14" id="KW-1185">Reference proteome</keyword>
<proteinExistence type="inferred from homology"/>
<dbReference type="GO" id="GO:0000149">
    <property type="term" value="F:SNARE binding"/>
    <property type="evidence" value="ECO:0007669"/>
    <property type="project" value="TreeGrafter"/>
</dbReference>
<evidence type="ECO:0000256" key="7">
    <source>
        <dbReference type="ARBA" id="ARBA00022989"/>
    </source>
</evidence>
<dbReference type="InterPro" id="IPR006012">
    <property type="entry name" value="Syntaxin/epimorphin_CS"/>
</dbReference>
<evidence type="ECO:0000256" key="9">
    <source>
        <dbReference type="ARBA" id="ARBA00023054"/>
    </source>
</evidence>
<dbReference type="GO" id="GO:0043001">
    <property type="term" value="P:Golgi to plasma membrane protein transport"/>
    <property type="evidence" value="ECO:0007669"/>
    <property type="project" value="UniProtKB-ARBA"/>
</dbReference>
<evidence type="ECO:0000259" key="12">
    <source>
        <dbReference type="PROSITE" id="PS50192"/>
    </source>
</evidence>
<dbReference type="GO" id="GO:0051707">
    <property type="term" value="P:response to other organism"/>
    <property type="evidence" value="ECO:0007669"/>
    <property type="project" value="UniProtKB-ARBA"/>
</dbReference>
<keyword evidence="6" id="KW-0653">Protein transport</keyword>
<dbReference type="PANTHER" id="PTHR19957:SF83">
    <property type="entry name" value="SYNTAXIN-16"/>
    <property type="match status" value="1"/>
</dbReference>
<feature type="transmembrane region" description="Helical" evidence="11">
    <location>
        <begin position="290"/>
        <end position="309"/>
    </location>
</feature>
<dbReference type="EMBL" id="JBAMIC010000001">
    <property type="protein sequence ID" value="KAK7114209.1"/>
    <property type="molecule type" value="Genomic_DNA"/>
</dbReference>
<dbReference type="GO" id="GO:0005484">
    <property type="term" value="F:SNAP receptor activity"/>
    <property type="evidence" value="ECO:0007669"/>
    <property type="project" value="InterPro"/>
</dbReference>
<dbReference type="GO" id="GO:0031201">
    <property type="term" value="C:SNARE complex"/>
    <property type="evidence" value="ECO:0007669"/>
    <property type="project" value="TreeGrafter"/>
</dbReference>
<accession>A0AAN9BZ11</accession>
<feature type="domain" description="T-SNARE coiled-coil homology" evidence="12">
    <location>
        <begin position="217"/>
        <end position="279"/>
    </location>
</feature>
<evidence type="ECO:0000313" key="13">
    <source>
        <dbReference type="EMBL" id="KAK7114209.1"/>
    </source>
</evidence>
<evidence type="ECO:0000256" key="3">
    <source>
        <dbReference type="ARBA" id="ARBA00022448"/>
    </source>
</evidence>
<dbReference type="Proteomes" id="UP001374579">
    <property type="component" value="Unassembled WGS sequence"/>
</dbReference>